<organism evidence="2">
    <name type="scientific">Mus musculus</name>
    <name type="common">Mouse</name>
    <dbReference type="NCBI Taxonomy" id="10090"/>
    <lineage>
        <taxon>Eukaryota</taxon>
        <taxon>Metazoa</taxon>
        <taxon>Chordata</taxon>
        <taxon>Craniata</taxon>
        <taxon>Vertebrata</taxon>
        <taxon>Euteleostomi</taxon>
        <taxon>Mammalia</taxon>
        <taxon>Eutheria</taxon>
        <taxon>Euarchontoglires</taxon>
        <taxon>Glires</taxon>
        <taxon>Rodentia</taxon>
        <taxon>Myomorpha</taxon>
        <taxon>Muroidea</taxon>
        <taxon>Muridae</taxon>
        <taxon>Murinae</taxon>
        <taxon>Mus</taxon>
        <taxon>Mus</taxon>
    </lineage>
</organism>
<accession>C6EQG4</accession>
<evidence type="ECO:0000313" key="2">
    <source>
        <dbReference type="EMBL" id="ACD47028.1"/>
    </source>
</evidence>
<proteinExistence type="evidence at transcript level"/>
<sequence>MVLFISITCLYVFSSFSVRTSTCLIVFSCFSLRTCNSLAVFSCISLSDLLKSFLMSSIIIMRYAFKSRSRFSGVLGCPGLGEVGVLGSDDEPSLMFPALSKDQQLSRNPARLGLLRPLALKTEQLLGYHPP</sequence>
<evidence type="ECO:0000256" key="1">
    <source>
        <dbReference type="SAM" id="Phobius"/>
    </source>
</evidence>
<dbReference type="EMBL" id="EU233998">
    <property type="protein sequence ID" value="ACD47028.1"/>
    <property type="molecule type" value="mRNA"/>
</dbReference>
<feature type="transmembrane region" description="Helical" evidence="1">
    <location>
        <begin position="39"/>
        <end position="61"/>
    </location>
</feature>
<dbReference type="AlphaFoldDB" id="C6EQG4"/>
<keyword evidence="1" id="KW-0472">Membrane</keyword>
<name>C6EQG4_MOUSE</name>
<keyword evidence="1" id="KW-0812">Transmembrane</keyword>
<keyword evidence="1" id="KW-1133">Transmembrane helix</keyword>
<reference evidence="2" key="1">
    <citation type="submission" date="2007-10" db="EMBL/GenBank/DDBJ databases">
        <title>An active antisense promoter in mouse L1 retrotransposons has implications for fusion gene expression and epigenetic control.</title>
        <authorList>
            <person name="Li J."/>
            <person name="Symer D.E."/>
        </authorList>
    </citation>
    <scope>NUCLEOTIDE SEQUENCE</scope>
    <source>
        <tissue evidence="2">Testis</tissue>
    </source>
</reference>
<protein>
    <submittedName>
        <fullName evidence="2">ASL1/Pign fusion protein</fullName>
    </submittedName>
</protein>